<comment type="subcellular location">
    <subcellularLocation>
        <location evidence="1">Cell membrane</location>
        <topology evidence="1">Multi-pass membrane protein</topology>
    </subcellularLocation>
</comment>
<feature type="transmembrane region" description="Helical" evidence="9">
    <location>
        <begin position="152"/>
        <end position="173"/>
    </location>
</feature>
<evidence type="ECO:0000256" key="5">
    <source>
        <dbReference type="ARBA" id="ARBA00022692"/>
    </source>
</evidence>
<dbReference type="EMBL" id="FMUX01000002">
    <property type="protein sequence ID" value="SCX92832.1"/>
    <property type="molecule type" value="Genomic_DNA"/>
</dbReference>
<evidence type="ECO:0000256" key="4">
    <source>
        <dbReference type="ARBA" id="ARBA00022679"/>
    </source>
</evidence>
<evidence type="ECO:0000256" key="6">
    <source>
        <dbReference type="ARBA" id="ARBA00022989"/>
    </source>
</evidence>
<dbReference type="SUPFAM" id="SSF56317">
    <property type="entry name" value="Carbon-nitrogen hydrolase"/>
    <property type="match status" value="1"/>
</dbReference>
<organism evidence="11 12">
    <name type="scientific">Desulfoluna spongiiphila</name>
    <dbReference type="NCBI Taxonomy" id="419481"/>
    <lineage>
        <taxon>Bacteria</taxon>
        <taxon>Pseudomonadati</taxon>
        <taxon>Thermodesulfobacteriota</taxon>
        <taxon>Desulfobacteria</taxon>
        <taxon>Desulfobacterales</taxon>
        <taxon>Desulfolunaceae</taxon>
        <taxon>Desulfoluna</taxon>
    </lineage>
</organism>
<dbReference type="Proteomes" id="UP000198870">
    <property type="component" value="Unassembled WGS sequence"/>
</dbReference>
<proteinExistence type="inferred from homology"/>
<keyword evidence="4 11" id="KW-0808">Transferase</keyword>
<dbReference type="OrthoDB" id="9804277at2"/>
<evidence type="ECO:0000313" key="11">
    <source>
        <dbReference type="EMBL" id="SCX92832.1"/>
    </source>
</evidence>
<evidence type="ECO:0000259" key="10">
    <source>
        <dbReference type="PROSITE" id="PS50263"/>
    </source>
</evidence>
<evidence type="ECO:0000256" key="9">
    <source>
        <dbReference type="SAM" id="Phobius"/>
    </source>
</evidence>
<name>A0A1G5BRL2_9BACT</name>
<dbReference type="RefSeq" id="WP_092208485.1">
    <property type="nucleotide sequence ID" value="NZ_FMUX01000002.1"/>
</dbReference>
<dbReference type="PANTHER" id="PTHR38686">
    <property type="entry name" value="APOLIPOPROTEIN N-ACYLTRANSFERASE"/>
    <property type="match status" value="1"/>
</dbReference>
<dbReference type="Pfam" id="PF20154">
    <property type="entry name" value="LNT_N"/>
    <property type="match status" value="1"/>
</dbReference>
<keyword evidence="7 9" id="KW-0472">Membrane</keyword>
<dbReference type="GO" id="GO:0016410">
    <property type="term" value="F:N-acyltransferase activity"/>
    <property type="evidence" value="ECO:0007669"/>
    <property type="project" value="InterPro"/>
</dbReference>
<evidence type="ECO:0000256" key="3">
    <source>
        <dbReference type="ARBA" id="ARBA00022475"/>
    </source>
</evidence>
<dbReference type="PANTHER" id="PTHR38686:SF1">
    <property type="entry name" value="APOLIPOPROTEIN N-ACYLTRANSFERASE"/>
    <property type="match status" value="1"/>
</dbReference>
<evidence type="ECO:0000256" key="7">
    <source>
        <dbReference type="ARBA" id="ARBA00023136"/>
    </source>
</evidence>
<dbReference type="STRING" id="419481.SAMN05216233_102158"/>
<feature type="transmembrane region" description="Helical" evidence="9">
    <location>
        <begin position="50"/>
        <end position="73"/>
    </location>
</feature>
<dbReference type="GO" id="GO:0005886">
    <property type="term" value="C:plasma membrane"/>
    <property type="evidence" value="ECO:0007669"/>
    <property type="project" value="UniProtKB-SubCell"/>
</dbReference>
<feature type="transmembrane region" description="Helical" evidence="9">
    <location>
        <begin position="185"/>
        <end position="203"/>
    </location>
</feature>
<dbReference type="Gene3D" id="3.60.110.10">
    <property type="entry name" value="Carbon-nitrogen hydrolase"/>
    <property type="match status" value="1"/>
</dbReference>
<evidence type="ECO:0000256" key="8">
    <source>
        <dbReference type="ARBA" id="ARBA00023315"/>
    </source>
</evidence>
<accession>A0A1G5BRL2</accession>
<reference evidence="11 12" key="1">
    <citation type="submission" date="2016-10" db="EMBL/GenBank/DDBJ databases">
        <authorList>
            <person name="de Groot N.N."/>
        </authorList>
    </citation>
    <scope>NUCLEOTIDE SEQUENCE [LARGE SCALE GENOMIC DNA]</scope>
    <source>
        <strain evidence="11 12">AA1</strain>
    </source>
</reference>
<dbReference type="PROSITE" id="PS50263">
    <property type="entry name" value="CN_HYDROLASE"/>
    <property type="match status" value="1"/>
</dbReference>
<dbReference type="InterPro" id="IPR036526">
    <property type="entry name" value="C-N_Hydrolase_sf"/>
</dbReference>
<dbReference type="GO" id="GO:0042158">
    <property type="term" value="P:lipoprotein biosynthetic process"/>
    <property type="evidence" value="ECO:0007669"/>
    <property type="project" value="InterPro"/>
</dbReference>
<evidence type="ECO:0000256" key="1">
    <source>
        <dbReference type="ARBA" id="ARBA00004651"/>
    </source>
</evidence>
<feature type="transmembrane region" description="Helical" evidence="9">
    <location>
        <begin position="12"/>
        <end position="38"/>
    </location>
</feature>
<dbReference type="InterPro" id="IPR045378">
    <property type="entry name" value="LNT_N"/>
</dbReference>
<evidence type="ECO:0000313" key="12">
    <source>
        <dbReference type="Proteomes" id="UP000198870"/>
    </source>
</evidence>
<protein>
    <submittedName>
        <fullName evidence="11">Apolipoprotein N-acyltransferase</fullName>
    </submittedName>
</protein>
<keyword evidence="6 9" id="KW-1133">Transmembrane helix</keyword>
<gene>
    <name evidence="11" type="ORF">SAMN05216233_102158</name>
</gene>
<dbReference type="Pfam" id="PF00795">
    <property type="entry name" value="CN_hydrolase"/>
    <property type="match status" value="1"/>
</dbReference>
<keyword evidence="3" id="KW-1003">Cell membrane</keyword>
<dbReference type="AlphaFoldDB" id="A0A1G5BRL2"/>
<dbReference type="NCBIfam" id="TIGR00546">
    <property type="entry name" value="lnt"/>
    <property type="match status" value="1"/>
</dbReference>
<keyword evidence="12" id="KW-1185">Reference proteome</keyword>
<dbReference type="InterPro" id="IPR003010">
    <property type="entry name" value="C-N_Hydrolase"/>
</dbReference>
<dbReference type="InterPro" id="IPR004563">
    <property type="entry name" value="Apolipo_AcylTrfase"/>
</dbReference>
<keyword evidence="8 11" id="KW-0012">Acyltransferase</keyword>
<feature type="transmembrane region" description="Helical" evidence="9">
    <location>
        <begin position="114"/>
        <end position="132"/>
    </location>
</feature>
<evidence type="ECO:0000256" key="2">
    <source>
        <dbReference type="ARBA" id="ARBA00010065"/>
    </source>
</evidence>
<comment type="similarity">
    <text evidence="2">Belongs to the CN hydrolase family. Apolipoprotein N-acyltransferase subfamily.</text>
</comment>
<feature type="transmembrane region" description="Helical" evidence="9">
    <location>
        <begin position="79"/>
        <end position="102"/>
    </location>
</feature>
<feature type="domain" description="CN hydrolase" evidence="10">
    <location>
        <begin position="216"/>
        <end position="458"/>
    </location>
</feature>
<keyword evidence="11" id="KW-0449">Lipoprotein</keyword>
<keyword evidence="5 9" id="KW-0812">Transmembrane</keyword>
<sequence>MGWVKRSGPALLSGALLGIATTFMFSWLAWVSLVPYLLVAENTKRPVAQAGWAGLAYGLVMESWVAGAVARYTDNQWGVALFCHGVAVAIMAVNVAVLLLPFAWMRKRSVAVQLLVWPLAATLAEMGMYHLLEGFPWFQYTVGFSQAANLYVSQLAALGDLFLLTFTVLVLNLLCAEGVKRRSGVWFVFLLLLLACLHGGGALEVYRVEGLRTGGFRVALANDNSTAGLRWTRERVDEYADRLLGLAASIQGKRQALTIWNEGVVPWAYRPGDDLTRAILAAARTSSDALHLIGMTSAVGGHTYNSAYLFTGEGKLAGRYDKQNLLKGIEISSIGLKLPFFEASPFEEPAGAHRGLLLAGGARIGVLICNESSTNRVAASFADAPYDCLVVLANNNWFTGTPLIRHHFYFNRIRAIQNRKDLVVNNNLGMSGHISASGVIVSGRKAGTPYVVYCDVKQVGARPDGFSCPQRTEEEKAL</sequence>